<feature type="region of interest" description="Disordered" evidence="1">
    <location>
        <begin position="59"/>
        <end position="85"/>
    </location>
</feature>
<feature type="compositionally biased region" description="Basic and acidic residues" evidence="1">
    <location>
        <begin position="60"/>
        <end position="74"/>
    </location>
</feature>
<protein>
    <recommendedName>
        <fullName evidence="3">Basic tail secreted protein</fullName>
    </recommendedName>
</protein>
<proteinExistence type="predicted"/>
<evidence type="ECO:0000313" key="2">
    <source>
        <dbReference type="EMBL" id="MAA13635.1"/>
    </source>
</evidence>
<sequence>MFKWCPRISDPSVNRYIKLNEEDPDDSKSCAIKWCPAVQYPCYNKWLCGGALDPELLEEAYPKKEETTRSKGDSPEATTDAPKQITTTAKDTSWASYIHPSCEFPNGTVKPDTFGCYPLPPRHDDGSKCLVGVCIKGKCMYPEFPICASM</sequence>
<reference evidence="2" key="1">
    <citation type="journal article" date="2017" name="Parasit. Vectors">
        <title>Sialotranscriptomics of Rhipicephalus zambeziensis reveals intricate expression profiles of secretory proteins and suggests tight temporal transcriptional regulation during blood-feeding.</title>
        <authorList>
            <person name="de Castro M.H."/>
            <person name="de Klerk D."/>
            <person name="Pienaar R."/>
            <person name="Rees D.J.G."/>
            <person name="Mans B.J."/>
        </authorList>
    </citation>
    <scope>NUCLEOTIDE SEQUENCE</scope>
    <source>
        <tissue evidence="2">Salivary glands</tissue>
    </source>
</reference>
<name>A0A224Y9Y4_9ACAR</name>
<dbReference type="EMBL" id="GFPF01002489">
    <property type="protein sequence ID" value="MAA13635.1"/>
    <property type="molecule type" value="Transcribed_RNA"/>
</dbReference>
<evidence type="ECO:0008006" key="3">
    <source>
        <dbReference type="Google" id="ProtNLM"/>
    </source>
</evidence>
<accession>A0A224Y9Y4</accession>
<dbReference type="AlphaFoldDB" id="A0A224Y9Y4"/>
<evidence type="ECO:0000256" key="1">
    <source>
        <dbReference type="SAM" id="MobiDB-lite"/>
    </source>
</evidence>
<organism evidence="2">
    <name type="scientific">Rhipicephalus zambeziensis</name>
    <dbReference type="NCBI Taxonomy" id="60191"/>
    <lineage>
        <taxon>Eukaryota</taxon>
        <taxon>Metazoa</taxon>
        <taxon>Ecdysozoa</taxon>
        <taxon>Arthropoda</taxon>
        <taxon>Chelicerata</taxon>
        <taxon>Arachnida</taxon>
        <taxon>Acari</taxon>
        <taxon>Parasitiformes</taxon>
        <taxon>Ixodida</taxon>
        <taxon>Ixodoidea</taxon>
        <taxon>Ixodidae</taxon>
        <taxon>Rhipicephalinae</taxon>
        <taxon>Rhipicephalus</taxon>
        <taxon>Rhipicephalus</taxon>
    </lineage>
</organism>